<protein>
    <submittedName>
        <fullName evidence="1">Uncharacterized protein</fullName>
    </submittedName>
</protein>
<accession>A0ACD6AJ22</accession>
<proteinExistence type="predicted"/>
<reference evidence="1" key="2">
    <citation type="submission" date="2025-09" db="UniProtKB">
        <authorList>
            <consortium name="EnsemblPlants"/>
        </authorList>
    </citation>
    <scope>IDENTIFICATION</scope>
</reference>
<dbReference type="EnsemblPlants" id="AVESA.00010b.r2.7DG1388820.1">
    <property type="protein sequence ID" value="AVESA.00010b.r2.7DG1388820.1.CDS.1"/>
    <property type="gene ID" value="AVESA.00010b.r2.7DG1388820"/>
</dbReference>
<organism evidence="1 2">
    <name type="scientific">Avena sativa</name>
    <name type="common">Oat</name>
    <dbReference type="NCBI Taxonomy" id="4498"/>
    <lineage>
        <taxon>Eukaryota</taxon>
        <taxon>Viridiplantae</taxon>
        <taxon>Streptophyta</taxon>
        <taxon>Embryophyta</taxon>
        <taxon>Tracheophyta</taxon>
        <taxon>Spermatophyta</taxon>
        <taxon>Magnoliopsida</taxon>
        <taxon>Liliopsida</taxon>
        <taxon>Poales</taxon>
        <taxon>Poaceae</taxon>
        <taxon>BOP clade</taxon>
        <taxon>Pooideae</taxon>
        <taxon>Poodae</taxon>
        <taxon>Poeae</taxon>
        <taxon>Poeae Chloroplast Group 1 (Aveneae type)</taxon>
        <taxon>Aveninae</taxon>
        <taxon>Avena</taxon>
    </lineage>
</organism>
<name>A0ACD6AJ22_AVESA</name>
<evidence type="ECO:0000313" key="2">
    <source>
        <dbReference type="Proteomes" id="UP001732700"/>
    </source>
</evidence>
<evidence type="ECO:0000313" key="1">
    <source>
        <dbReference type="EnsemblPlants" id="AVESA.00010b.r2.7DG1388820.1.CDS.1"/>
    </source>
</evidence>
<reference evidence="1" key="1">
    <citation type="submission" date="2021-05" db="EMBL/GenBank/DDBJ databases">
        <authorList>
            <person name="Scholz U."/>
            <person name="Mascher M."/>
            <person name="Fiebig A."/>
        </authorList>
    </citation>
    <scope>NUCLEOTIDE SEQUENCE [LARGE SCALE GENOMIC DNA]</scope>
</reference>
<sequence length="255" mass="28768">MTEPAHGTSMLRGAGLERDGQEQSRPPRRPALHSSNAFNSGQRPPPPEWLKGRCFRCFSKRHRACDCRDPVKCARCFFSGHRARSCNRDQQPLPGPDVIDPSPRLLRLRQACAPAPARAPDPAMERWGGAADRPLEDFVVIHASPEMNAEAATLMSNAAYAWFDRPPQRDERDIMARALRSTFRVTHDDLALTDHYPEAFLVRFIHLHHCLEATSRHDFVFEGHRTLAPSRPCRAGRPRLPRSALSRECPAVCVE</sequence>
<keyword evidence="2" id="KW-1185">Reference proteome</keyword>
<dbReference type="Proteomes" id="UP001732700">
    <property type="component" value="Chromosome 7D"/>
</dbReference>